<feature type="chain" id="PRO_5018107949" description="DUF2946 domain-containing protein" evidence="2">
    <location>
        <begin position="37"/>
        <end position="128"/>
    </location>
</feature>
<dbReference type="OrthoDB" id="9950462at2"/>
<dbReference type="AlphaFoldDB" id="A0A3M9XS09"/>
<sequence length="128" mass="13263">MAALARMPRSMILRRTGALCIALLVALAAISSSAPAHPTHAPQGTAVHCTDTSQPAPTKHPCGGEQCCLLCGHSQKDLICPFIESASGAIAYAPPRAASRAFCAIQSPPTKSVRAHSRAAPRAPPRFS</sequence>
<keyword evidence="4" id="KW-1185">Reference proteome</keyword>
<gene>
    <name evidence="3" type="ORF">D1O30_16930</name>
</gene>
<comment type="caution">
    <text evidence="3">The sequence shown here is derived from an EMBL/GenBank/DDBJ whole genome shotgun (WGS) entry which is preliminary data.</text>
</comment>
<evidence type="ECO:0000256" key="2">
    <source>
        <dbReference type="SAM" id="SignalP"/>
    </source>
</evidence>
<keyword evidence="2" id="KW-0732">Signal</keyword>
<feature type="signal peptide" evidence="2">
    <location>
        <begin position="1"/>
        <end position="36"/>
    </location>
</feature>
<evidence type="ECO:0000256" key="1">
    <source>
        <dbReference type="SAM" id="MobiDB-lite"/>
    </source>
</evidence>
<evidence type="ECO:0000313" key="3">
    <source>
        <dbReference type="EMBL" id="RNJ51023.1"/>
    </source>
</evidence>
<organism evidence="3 4">
    <name type="scientific">Methylocystis hirsuta</name>
    <dbReference type="NCBI Taxonomy" id="369798"/>
    <lineage>
        <taxon>Bacteria</taxon>
        <taxon>Pseudomonadati</taxon>
        <taxon>Pseudomonadota</taxon>
        <taxon>Alphaproteobacteria</taxon>
        <taxon>Hyphomicrobiales</taxon>
        <taxon>Methylocystaceae</taxon>
        <taxon>Methylocystis</taxon>
    </lineage>
</organism>
<evidence type="ECO:0008006" key="5">
    <source>
        <dbReference type="Google" id="ProtNLM"/>
    </source>
</evidence>
<protein>
    <recommendedName>
        <fullName evidence="5">DUF2946 domain-containing protein</fullName>
    </recommendedName>
</protein>
<proteinExistence type="predicted"/>
<feature type="region of interest" description="Disordered" evidence="1">
    <location>
        <begin position="108"/>
        <end position="128"/>
    </location>
</feature>
<evidence type="ECO:0000313" key="4">
    <source>
        <dbReference type="Proteomes" id="UP000268623"/>
    </source>
</evidence>
<name>A0A3M9XS09_9HYPH</name>
<dbReference type="EMBL" id="QWDD01000001">
    <property type="protein sequence ID" value="RNJ51023.1"/>
    <property type="molecule type" value="Genomic_DNA"/>
</dbReference>
<dbReference type="Proteomes" id="UP000268623">
    <property type="component" value="Unassembled WGS sequence"/>
</dbReference>
<accession>A0A3M9XS09</accession>
<reference evidence="3 4" key="1">
    <citation type="submission" date="2018-08" db="EMBL/GenBank/DDBJ databases">
        <title>Genome sequence of Methylocystis hirsuta CSC1, a methanotroph able to accumulate PHAs.</title>
        <authorList>
            <person name="Bordel S."/>
            <person name="Rodriguez E."/>
            <person name="Gancedo J."/>
            <person name="Munoz R."/>
        </authorList>
    </citation>
    <scope>NUCLEOTIDE SEQUENCE [LARGE SCALE GENOMIC DNA]</scope>
    <source>
        <strain evidence="3 4">CSC1</strain>
    </source>
</reference>